<dbReference type="InParanoid" id="A0A1Q6DVU7"/>
<reference evidence="2" key="1">
    <citation type="submission" date="2016-12" db="EMBL/GenBank/DDBJ databases">
        <title>Discovery of methanogenic haloarchaea.</title>
        <authorList>
            <person name="Sorokin D.Y."/>
            <person name="Makarova K.S."/>
            <person name="Abbas B."/>
            <person name="Ferrer M."/>
            <person name="Golyshin P.N."/>
        </authorList>
    </citation>
    <scope>NUCLEOTIDE SEQUENCE [LARGE SCALE GENOMIC DNA]</scope>
    <source>
        <strain evidence="2">HMET1</strain>
    </source>
</reference>
<evidence type="ECO:0000313" key="3">
    <source>
        <dbReference type="Proteomes" id="UP000185744"/>
    </source>
</evidence>
<dbReference type="AlphaFoldDB" id="A0A1Q6DVU7"/>
<dbReference type="SUPFAM" id="SSF53807">
    <property type="entry name" value="Helical backbone' metal receptor"/>
    <property type="match status" value="1"/>
</dbReference>
<dbReference type="EMBL" id="MSDW01000001">
    <property type="protein sequence ID" value="OKY78484.1"/>
    <property type="molecule type" value="Genomic_DNA"/>
</dbReference>
<name>A0A1Q6DVU7_METT1</name>
<evidence type="ECO:0000313" key="2">
    <source>
        <dbReference type="EMBL" id="OKY78484.1"/>
    </source>
</evidence>
<dbReference type="PROSITE" id="PS51257">
    <property type="entry name" value="PROKAR_LIPOPROTEIN"/>
    <property type="match status" value="1"/>
</dbReference>
<dbReference type="PROSITE" id="PS50983">
    <property type="entry name" value="FE_B12_PBP"/>
    <property type="match status" value="1"/>
</dbReference>
<dbReference type="Proteomes" id="UP000185744">
    <property type="component" value="Unassembled WGS sequence"/>
</dbReference>
<evidence type="ECO:0000259" key="1">
    <source>
        <dbReference type="PROSITE" id="PS50983"/>
    </source>
</evidence>
<dbReference type="STRING" id="1903181.BTN85_0975"/>
<dbReference type="PANTHER" id="PTHR30535">
    <property type="entry name" value="VITAMIN B12-BINDING PROTEIN"/>
    <property type="match status" value="1"/>
</dbReference>
<proteinExistence type="predicted"/>
<comment type="caution">
    <text evidence="2">The sequence shown here is derived from an EMBL/GenBank/DDBJ whole genome shotgun (WGS) entry which is preliminary data.</text>
</comment>
<accession>A0A1Q6DVU7</accession>
<dbReference type="Pfam" id="PF01497">
    <property type="entry name" value="Peripla_BP_2"/>
    <property type="match status" value="1"/>
</dbReference>
<keyword evidence="3" id="KW-1185">Reference proteome</keyword>
<organism evidence="2 3">
    <name type="scientific">Methanohalarchaeum thermophilum</name>
    <dbReference type="NCBI Taxonomy" id="1903181"/>
    <lineage>
        <taxon>Archaea</taxon>
        <taxon>Methanobacteriati</taxon>
        <taxon>Methanobacteriota</taxon>
        <taxon>Methanonatronarchaeia</taxon>
        <taxon>Methanonatronarchaeales</taxon>
        <taxon>Methanonatronarchaeaceae</taxon>
        <taxon>Candidatus Methanohalarchaeum</taxon>
    </lineage>
</organism>
<protein>
    <submittedName>
        <fullName evidence="2">ABC-type Fe(3+)-hydroxamate transport system periplasmic component</fullName>
    </submittedName>
</protein>
<feature type="domain" description="Fe/B12 periplasmic-binding" evidence="1">
    <location>
        <begin position="53"/>
        <end position="320"/>
    </location>
</feature>
<dbReference type="InterPro" id="IPR002491">
    <property type="entry name" value="ABC_transptr_periplasmic_BD"/>
</dbReference>
<sequence length="347" mass="38961">MKKAAISTIVLLVLFSIAIGGCLQPEEGETNTNQIKITDSAGRNLTIEQPVEKVVTLTGDSAEVTRALAATDKIVGKSMFMTGEYWSNLSNVSVVGSSMTGANVEKIVEINPDVVITYTAFNEDLEDELKPFNITVLRLDFYKSQTMKTEIEKLGKVLDKEEQAQELINFYDKYEQRITEKVENIPSDERVDVYVEGLHKYDTASSDSGWHQQIVLAGGNNIAADLEKERPDVSSEWVLEQDPDAVVKVTGDALGYSIENNTLAKNLKEGMENRSGWKTLSATKNDRIYLVSNELISGLRYPVGTAYVAKNLYPDRFQDLDPNEIHKKYLQEFQGIEYEGRWFYPSK</sequence>
<dbReference type="PANTHER" id="PTHR30535:SF34">
    <property type="entry name" value="MOLYBDATE-BINDING PROTEIN MOLA"/>
    <property type="match status" value="1"/>
</dbReference>
<dbReference type="Gene3D" id="3.40.50.1980">
    <property type="entry name" value="Nitrogenase molybdenum iron protein domain"/>
    <property type="match status" value="2"/>
</dbReference>
<dbReference type="InterPro" id="IPR050902">
    <property type="entry name" value="ABC_Transporter_SBP"/>
</dbReference>
<gene>
    <name evidence="2" type="ORF">BTN85_0975</name>
</gene>